<sequence length="66" mass="7393">MPKIQAFATATGDRNSYILMEVGENVPIGYTEKMPPLAAEGYTVAWDEQAQDWHQVAIPQPETEQE</sequence>
<comment type="caution">
    <text evidence="1">The sequence shown here is derived from an EMBL/GenBank/DDBJ whole genome shotgun (WGS) entry which is preliminary data.</text>
</comment>
<keyword evidence="2" id="KW-1185">Reference proteome</keyword>
<accession>A0A0M2T2X2</accession>
<reference evidence="1 2" key="1">
    <citation type="submission" date="2018-11" db="EMBL/GenBank/DDBJ databases">
        <title>Draft genome analysis of Rheinheimera mesophila isolated from an industrial waste site.</title>
        <authorList>
            <person name="Yu Q."/>
            <person name="Qi Y."/>
            <person name="Zhang H."/>
            <person name="Lu Y."/>
            <person name="Pu J."/>
        </authorList>
    </citation>
    <scope>NUCLEOTIDE SEQUENCE [LARGE SCALE GENOMIC DNA]</scope>
    <source>
        <strain evidence="1 2">IITR13</strain>
    </source>
</reference>
<evidence type="ECO:0000313" key="1">
    <source>
        <dbReference type="EMBL" id="RRJ22726.1"/>
    </source>
</evidence>
<dbReference type="AlphaFoldDB" id="A0A0M2T2X2"/>
<dbReference type="RefSeq" id="WP_046520492.1">
    <property type="nucleotide sequence ID" value="NZ_LAVS01000040.1"/>
</dbReference>
<organism evidence="1 2">
    <name type="scientific">Rheinheimera mesophila</name>
    <dbReference type="NCBI Taxonomy" id="1547515"/>
    <lineage>
        <taxon>Bacteria</taxon>
        <taxon>Pseudomonadati</taxon>
        <taxon>Pseudomonadota</taxon>
        <taxon>Gammaproteobacteria</taxon>
        <taxon>Chromatiales</taxon>
        <taxon>Chromatiaceae</taxon>
        <taxon>Rheinheimera</taxon>
    </lineage>
</organism>
<evidence type="ECO:0000313" key="2">
    <source>
        <dbReference type="Proteomes" id="UP000276260"/>
    </source>
</evidence>
<name>A0A0M2T2X2_9GAMM</name>
<dbReference type="EMBL" id="RRCF01000001">
    <property type="protein sequence ID" value="RRJ22726.1"/>
    <property type="molecule type" value="Genomic_DNA"/>
</dbReference>
<proteinExistence type="predicted"/>
<protein>
    <submittedName>
        <fullName evidence="1">Uncharacterized protein</fullName>
    </submittedName>
</protein>
<gene>
    <name evidence="1" type="ORF">EIK76_01170</name>
</gene>
<dbReference type="Proteomes" id="UP000276260">
    <property type="component" value="Unassembled WGS sequence"/>
</dbReference>